<feature type="zinc finger region" description="C3H1-type" evidence="4">
    <location>
        <begin position="14"/>
        <end position="42"/>
    </location>
</feature>
<evidence type="ECO:0000256" key="1">
    <source>
        <dbReference type="ARBA" id="ARBA00022723"/>
    </source>
</evidence>
<dbReference type="Proteomes" id="UP001178507">
    <property type="component" value="Unassembled WGS sequence"/>
</dbReference>
<dbReference type="Gene3D" id="4.10.1000.10">
    <property type="entry name" value="Zinc finger, CCCH-type"/>
    <property type="match status" value="1"/>
</dbReference>
<reference evidence="8" key="1">
    <citation type="submission" date="2023-08" db="EMBL/GenBank/DDBJ databases">
        <authorList>
            <person name="Chen Y."/>
            <person name="Shah S."/>
            <person name="Dougan E. K."/>
            <person name="Thang M."/>
            <person name="Chan C."/>
        </authorList>
    </citation>
    <scope>NUCLEOTIDE SEQUENCE</scope>
</reference>
<keyword evidence="9" id="KW-1185">Reference proteome</keyword>
<evidence type="ECO:0000313" key="9">
    <source>
        <dbReference type="Proteomes" id="UP001178507"/>
    </source>
</evidence>
<dbReference type="InterPro" id="IPR000571">
    <property type="entry name" value="Znf_CCCH"/>
</dbReference>
<evidence type="ECO:0000256" key="4">
    <source>
        <dbReference type="PROSITE-ProRule" id="PRU00723"/>
    </source>
</evidence>
<organism evidence="8 9">
    <name type="scientific">Effrenium voratum</name>
    <dbReference type="NCBI Taxonomy" id="2562239"/>
    <lineage>
        <taxon>Eukaryota</taxon>
        <taxon>Sar</taxon>
        <taxon>Alveolata</taxon>
        <taxon>Dinophyceae</taxon>
        <taxon>Suessiales</taxon>
        <taxon>Symbiodiniaceae</taxon>
        <taxon>Effrenium</taxon>
    </lineage>
</organism>
<evidence type="ECO:0008006" key="10">
    <source>
        <dbReference type="Google" id="ProtNLM"/>
    </source>
</evidence>
<feature type="compositionally biased region" description="Basic and acidic residues" evidence="5">
    <location>
        <begin position="388"/>
        <end position="400"/>
    </location>
</feature>
<dbReference type="Pfam" id="PF06293">
    <property type="entry name" value="Kdo"/>
    <property type="match status" value="1"/>
</dbReference>
<feature type="domain" description="C3H1-type" evidence="7">
    <location>
        <begin position="14"/>
        <end position="42"/>
    </location>
</feature>
<dbReference type="GO" id="GO:0004672">
    <property type="term" value="F:protein kinase activity"/>
    <property type="evidence" value="ECO:0007669"/>
    <property type="project" value="InterPro"/>
</dbReference>
<dbReference type="PANTHER" id="PTHR14493">
    <property type="entry name" value="UNKEMPT FAMILY MEMBER"/>
    <property type="match status" value="1"/>
</dbReference>
<dbReference type="EMBL" id="CAUJNA010000363">
    <property type="protein sequence ID" value="CAJ1376118.1"/>
    <property type="molecule type" value="Genomic_DNA"/>
</dbReference>
<dbReference type="SUPFAM" id="SSF56112">
    <property type="entry name" value="Protein kinase-like (PK-like)"/>
    <property type="match status" value="1"/>
</dbReference>
<dbReference type="PANTHER" id="PTHR14493:SF50">
    <property type="entry name" value="RING FINGER PROTEIN UNKEMPT"/>
    <property type="match status" value="1"/>
</dbReference>
<protein>
    <recommendedName>
        <fullName evidence="10">Protein kinase domain-containing protein</fullName>
    </recommendedName>
</protein>
<gene>
    <name evidence="8" type="ORF">EVOR1521_LOCUS5251</name>
</gene>
<keyword evidence="1 4" id="KW-0479">Metal-binding</keyword>
<keyword evidence="2 4" id="KW-0863">Zinc-finger</keyword>
<dbReference type="GO" id="GO:0008270">
    <property type="term" value="F:zinc ion binding"/>
    <property type="evidence" value="ECO:0007669"/>
    <property type="project" value="UniProtKB-KW"/>
</dbReference>
<dbReference type="InterPro" id="IPR000719">
    <property type="entry name" value="Prot_kinase_dom"/>
</dbReference>
<dbReference type="Gene3D" id="1.10.510.10">
    <property type="entry name" value="Transferase(Phosphotransferase) domain 1"/>
    <property type="match status" value="1"/>
</dbReference>
<proteinExistence type="predicted"/>
<evidence type="ECO:0000313" key="8">
    <source>
        <dbReference type="EMBL" id="CAJ1376118.1"/>
    </source>
</evidence>
<comment type="caution">
    <text evidence="8">The sequence shown here is derived from an EMBL/GenBank/DDBJ whole genome shotgun (WGS) entry which is preliminary data.</text>
</comment>
<feature type="non-terminal residue" evidence="8">
    <location>
        <position position="1"/>
    </location>
</feature>
<feature type="region of interest" description="Disordered" evidence="5">
    <location>
        <begin position="380"/>
        <end position="400"/>
    </location>
</feature>
<evidence type="ECO:0000259" key="6">
    <source>
        <dbReference type="PROSITE" id="PS50011"/>
    </source>
</evidence>
<dbReference type="PROSITE" id="PS50103">
    <property type="entry name" value="ZF_C3H1"/>
    <property type="match status" value="1"/>
</dbReference>
<sequence length="400" mass="45471">MACGPVLSEKALARFRTKPCERLLAQGRCHFQEKCQYSHQSWVRRSPLKVNYKPQMCCAVGCEDRQCPFAHTQEEVLYHPLNYKVSLCKGCKAYYCPFAHGADLRQAAEVKAILANSEEEEEDVDFHRFDDRLRILREDWAGGSSRGLRGEIWEKSAWRSCLVRTIHYTRAQRKEADQIMRELRVWTKLAQAKPLAMRRSVASLCVAWPQGGDLTVERAWGPRRAAALLWQLAGQLRKLHTAGIAHCCLCPRNIFLKGTKCEFKLGDFLPKLRLLSALGGKEEDLDLWLPAEVHQKLEEARRNPKGQALDFFAVDLWQLGAIGLWALTGHEPRRRADVQKLVKLDGSELTRVIAALLDDVPSKRPCAAAVRRRLGEDSILGQVDLPEDPSRSDREEPSLE</sequence>
<dbReference type="InterPro" id="IPR011009">
    <property type="entry name" value="Kinase-like_dom_sf"/>
</dbReference>
<accession>A0AA36HVI4</accession>
<dbReference type="SUPFAM" id="SSF90229">
    <property type="entry name" value="CCCH zinc finger"/>
    <property type="match status" value="1"/>
</dbReference>
<dbReference type="AlphaFoldDB" id="A0AA36HVI4"/>
<dbReference type="PROSITE" id="PS50011">
    <property type="entry name" value="PROTEIN_KINASE_DOM"/>
    <property type="match status" value="1"/>
</dbReference>
<dbReference type="InterPro" id="IPR036855">
    <property type="entry name" value="Znf_CCCH_sf"/>
</dbReference>
<keyword evidence="3 4" id="KW-0862">Zinc</keyword>
<evidence type="ECO:0000256" key="3">
    <source>
        <dbReference type="ARBA" id="ARBA00022833"/>
    </source>
</evidence>
<feature type="domain" description="Protein kinase" evidence="6">
    <location>
        <begin position="133"/>
        <end position="380"/>
    </location>
</feature>
<dbReference type="GO" id="GO:0005524">
    <property type="term" value="F:ATP binding"/>
    <property type="evidence" value="ECO:0007669"/>
    <property type="project" value="InterPro"/>
</dbReference>
<evidence type="ECO:0000256" key="2">
    <source>
        <dbReference type="ARBA" id="ARBA00022771"/>
    </source>
</evidence>
<evidence type="ECO:0000256" key="5">
    <source>
        <dbReference type="SAM" id="MobiDB-lite"/>
    </source>
</evidence>
<dbReference type="InterPro" id="IPR045234">
    <property type="entry name" value="Unkempt-like"/>
</dbReference>
<evidence type="ECO:0000259" key="7">
    <source>
        <dbReference type="PROSITE" id="PS50103"/>
    </source>
</evidence>
<name>A0AA36HVI4_9DINO</name>